<organism evidence="2 3">
    <name type="scientific">Linum trigynum</name>
    <dbReference type="NCBI Taxonomy" id="586398"/>
    <lineage>
        <taxon>Eukaryota</taxon>
        <taxon>Viridiplantae</taxon>
        <taxon>Streptophyta</taxon>
        <taxon>Embryophyta</taxon>
        <taxon>Tracheophyta</taxon>
        <taxon>Spermatophyta</taxon>
        <taxon>Magnoliopsida</taxon>
        <taxon>eudicotyledons</taxon>
        <taxon>Gunneridae</taxon>
        <taxon>Pentapetalae</taxon>
        <taxon>rosids</taxon>
        <taxon>fabids</taxon>
        <taxon>Malpighiales</taxon>
        <taxon>Linaceae</taxon>
        <taxon>Linum</taxon>
    </lineage>
</organism>
<name>A0AAV2EQX2_9ROSI</name>
<feature type="transmembrane region" description="Helical" evidence="1">
    <location>
        <begin position="70"/>
        <end position="90"/>
    </location>
</feature>
<feature type="transmembrane region" description="Helical" evidence="1">
    <location>
        <begin position="26"/>
        <end position="50"/>
    </location>
</feature>
<sequence>MVRRSSSSVRSSTTPSWRPLLDADGIGLGCAALGGAVVAWVGFGGTVTAVTISSPSPALLAAPPATAFSYAAWAAFSAAVIDFVSTIMSVGP</sequence>
<accession>A0AAV2EQX2</accession>
<keyword evidence="1" id="KW-0472">Membrane</keyword>
<gene>
    <name evidence="2" type="ORF">LTRI10_LOCUS29150</name>
</gene>
<keyword evidence="1" id="KW-0812">Transmembrane</keyword>
<evidence type="ECO:0000313" key="3">
    <source>
        <dbReference type="Proteomes" id="UP001497516"/>
    </source>
</evidence>
<dbReference type="Proteomes" id="UP001497516">
    <property type="component" value="Chromosome 5"/>
</dbReference>
<dbReference type="AlphaFoldDB" id="A0AAV2EQX2"/>
<reference evidence="2 3" key="1">
    <citation type="submission" date="2024-04" db="EMBL/GenBank/DDBJ databases">
        <authorList>
            <person name="Fracassetti M."/>
        </authorList>
    </citation>
    <scope>NUCLEOTIDE SEQUENCE [LARGE SCALE GENOMIC DNA]</scope>
</reference>
<proteinExistence type="predicted"/>
<dbReference type="EMBL" id="OZ034818">
    <property type="protein sequence ID" value="CAL1388209.1"/>
    <property type="molecule type" value="Genomic_DNA"/>
</dbReference>
<keyword evidence="1" id="KW-1133">Transmembrane helix</keyword>
<keyword evidence="3" id="KW-1185">Reference proteome</keyword>
<protein>
    <submittedName>
        <fullName evidence="2">Uncharacterized protein</fullName>
    </submittedName>
</protein>
<evidence type="ECO:0000313" key="2">
    <source>
        <dbReference type="EMBL" id="CAL1388209.1"/>
    </source>
</evidence>
<evidence type="ECO:0000256" key="1">
    <source>
        <dbReference type="SAM" id="Phobius"/>
    </source>
</evidence>